<name>A0ABX6DAK4_9BACI</name>
<sequence length="162" mass="19163">MSEETSIISNFYFSSINKILNQKNENNKNILYYTKDRLNDDLEQNSPFELYMLAQTLENEKSNNDVLDEFSADVRNYIEKNNTSSPIQIFYLSKLNKLFSSKQEKKIANLLEKQVPLLLEEDSSEEFKETIRLFSDIIENNLIKTSQKINLKDYDIKKYFNT</sequence>
<reference evidence="1 2" key="1">
    <citation type="submission" date="2019-11" db="EMBL/GenBank/DDBJ databases">
        <title>Whole Genome Sequencing and Comparative Genomic Analyses of Lysinibacillus pakistanensis LZH-9, a Halotolerant Strain with Excellent COD Removal Capability.</title>
        <authorList>
            <person name="Zhou H."/>
        </authorList>
    </citation>
    <scope>NUCLEOTIDE SEQUENCE [LARGE SCALE GENOMIC DNA]</scope>
    <source>
        <strain evidence="1 2">LZH-9</strain>
    </source>
</reference>
<proteinExistence type="predicted"/>
<organism evidence="1 2">
    <name type="scientific">Lysinibacillus pakistanensis</name>
    <dbReference type="NCBI Taxonomy" id="759811"/>
    <lineage>
        <taxon>Bacteria</taxon>
        <taxon>Bacillati</taxon>
        <taxon>Bacillota</taxon>
        <taxon>Bacilli</taxon>
        <taxon>Bacillales</taxon>
        <taxon>Bacillaceae</taxon>
        <taxon>Lysinibacillus</taxon>
    </lineage>
</organism>
<dbReference type="Proteomes" id="UP000373269">
    <property type="component" value="Chromosome"/>
</dbReference>
<dbReference type="EMBL" id="CP045835">
    <property type="protein sequence ID" value="QGG50653.1"/>
    <property type="molecule type" value="Genomic_DNA"/>
</dbReference>
<accession>A0ABX6DAK4</accession>
<evidence type="ECO:0000313" key="1">
    <source>
        <dbReference type="EMBL" id="QGG50653.1"/>
    </source>
</evidence>
<evidence type="ECO:0000313" key="2">
    <source>
        <dbReference type="Proteomes" id="UP000373269"/>
    </source>
</evidence>
<keyword evidence="2" id="KW-1185">Reference proteome</keyword>
<protein>
    <submittedName>
        <fullName evidence="1">Uncharacterized protein</fullName>
    </submittedName>
</protein>
<gene>
    <name evidence="1" type="ORF">GDS87_06655</name>
</gene>